<keyword evidence="1" id="KW-1133">Transmembrane helix</keyword>
<protein>
    <recommendedName>
        <fullName evidence="4">SLATT domain-containing protein</fullName>
    </recommendedName>
</protein>
<feature type="transmembrane region" description="Helical" evidence="1">
    <location>
        <begin position="37"/>
        <end position="58"/>
    </location>
</feature>
<keyword evidence="3" id="KW-1185">Reference proteome</keyword>
<name>A0ABX1S748_9PSEU</name>
<dbReference type="EMBL" id="JAAXLA010000003">
    <property type="protein sequence ID" value="NMH96288.1"/>
    <property type="molecule type" value="Genomic_DNA"/>
</dbReference>
<evidence type="ECO:0000313" key="3">
    <source>
        <dbReference type="Proteomes" id="UP000820669"/>
    </source>
</evidence>
<evidence type="ECO:0008006" key="4">
    <source>
        <dbReference type="Google" id="ProtNLM"/>
    </source>
</evidence>
<comment type="caution">
    <text evidence="2">The sequence shown here is derived from an EMBL/GenBank/DDBJ whole genome shotgun (WGS) entry which is preliminary data.</text>
</comment>
<dbReference type="Proteomes" id="UP000820669">
    <property type="component" value="Unassembled WGS sequence"/>
</dbReference>
<reference evidence="2 3" key="1">
    <citation type="submission" date="2020-04" db="EMBL/GenBank/DDBJ databases">
        <authorList>
            <person name="Klaysubun C."/>
            <person name="Duangmal K."/>
            <person name="Lipun K."/>
        </authorList>
    </citation>
    <scope>NUCLEOTIDE SEQUENCE [LARGE SCALE GENOMIC DNA]</scope>
    <source>
        <strain evidence="2 3">K10HN5</strain>
    </source>
</reference>
<feature type="transmembrane region" description="Helical" evidence="1">
    <location>
        <begin position="78"/>
        <end position="100"/>
    </location>
</feature>
<organism evidence="2 3">
    <name type="scientific">Pseudonocardia acidicola</name>
    <dbReference type="NCBI Taxonomy" id="2724939"/>
    <lineage>
        <taxon>Bacteria</taxon>
        <taxon>Bacillati</taxon>
        <taxon>Actinomycetota</taxon>
        <taxon>Actinomycetes</taxon>
        <taxon>Pseudonocardiales</taxon>
        <taxon>Pseudonocardiaceae</taxon>
        <taxon>Pseudonocardia</taxon>
    </lineage>
</organism>
<accession>A0ABX1S748</accession>
<proteinExistence type="predicted"/>
<sequence length="157" mass="16529">MVDDEAEARQQLLARIGARRAGITAFLARARPRGARLANTSVVASALAAIFTAGPAAGGEKFAEAVQDGLRLGSDSTVWRLLCLAALIVSVVAAVTTNLAKSQDMGARIVAAEAANAELEGLQTTLQFGHLPLDEAVKRYQQYVAKVPFVEEQTVPV</sequence>
<keyword evidence="1" id="KW-0812">Transmembrane</keyword>
<evidence type="ECO:0000313" key="2">
    <source>
        <dbReference type="EMBL" id="NMH96288.1"/>
    </source>
</evidence>
<evidence type="ECO:0000256" key="1">
    <source>
        <dbReference type="SAM" id="Phobius"/>
    </source>
</evidence>
<gene>
    <name evidence="2" type="ORF">HF526_02960</name>
</gene>
<keyword evidence="1" id="KW-0472">Membrane</keyword>